<comment type="caution">
    <text evidence="2">The sequence shown here is derived from an EMBL/GenBank/DDBJ whole genome shotgun (WGS) entry which is preliminary data.</text>
</comment>
<dbReference type="EMBL" id="LAZR01004594">
    <property type="protein sequence ID" value="KKN07219.1"/>
    <property type="molecule type" value="Genomic_DNA"/>
</dbReference>
<dbReference type="AlphaFoldDB" id="A0A0F9MNL5"/>
<sequence length="97" mass="11641">MVEIGLFVYVCVILVGAIIQFNPPKWYEDMNERYWLSDPKRWKEGRKWTVEGNPAKLKVWLTSDDDEKVFEEMRNTPGFIDFFSHGQMKTYVQFTLR</sequence>
<keyword evidence="1" id="KW-1133">Transmembrane helix</keyword>
<organism evidence="2">
    <name type="scientific">marine sediment metagenome</name>
    <dbReference type="NCBI Taxonomy" id="412755"/>
    <lineage>
        <taxon>unclassified sequences</taxon>
        <taxon>metagenomes</taxon>
        <taxon>ecological metagenomes</taxon>
    </lineage>
</organism>
<proteinExistence type="predicted"/>
<keyword evidence="1" id="KW-0472">Membrane</keyword>
<reference evidence="2" key="1">
    <citation type="journal article" date="2015" name="Nature">
        <title>Complex archaea that bridge the gap between prokaryotes and eukaryotes.</title>
        <authorList>
            <person name="Spang A."/>
            <person name="Saw J.H."/>
            <person name="Jorgensen S.L."/>
            <person name="Zaremba-Niedzwiedzka K."/>
            <person name="Martijn J."/>
            <person name="Lind A.E."/>
            <person name="van Eijk R."/>
            <person name="Schleper C."/>
            <person name="Guy L."/>
            <person name="Ettema T.J."/>
        </authorList>
    </citation>
    <scope>NUCLEOTIDE SEQUENCE</scope>
</reference>
<feature type="transmembrane region" description="Helical" evidence="1">
    <location>
        <begin position="6"/>
        <end position="23"/>
    </location>
</feature>
<evidence type="ECO:0000313" key="2">
    <source>
        <dbReference type="EMBL" id="KKN07219.1"/>
    </source>
</evidence>
<name>A0A0F9MNL5_9ZZZZ</name>
<evidence type="ECO:0000256" key="1">
    <source>
        <dbReference type="SAM" id="Phobius"/>
    </source>
</evidence>
<keyword evidence="1" id="KW-0812">Transmembrane</keyword>
<gene>
    <name evidence="2" type="ORF">LCGC14_1069310</name>
</gene>
<accession>A0A0F9MNL5</accession>
<protein>
    <submittedName>
        <fullName evidence="2">Uncharacterized protein</fullName>
    </submittedName>
</protein>